<proteinExistence type="predicted"/>
<dbReference type="InterPro" id="IPR002293">
    <property type="entry name" value="AA/rel_permease1"/>
</dbReference>
<evidence type="ECO:0000256" key="5">
    <source>
        <dbReference type="ARBA" id="ARBA00023136"/>
    </source>
</evidence>
<keyword evidence="2" id="KW-0813">Transport</keyword>
<evidence type="ECO:0000256" key="4">
    <source>
        <dbReference type="ARBA" id="ARBA00022989"/>
    </source>
</evidence>
<comment type="caution">
    <text evidence="8">The sequence shown here is derived from an EMBL/GenBank/DDBJ whole genome shotgun (WGS) entry which is preliminary data.</text>
</comment>
<name>A0A420Q7D0_FUSOX</name>
<dbReference type="Proteomes" id="UP000285860">
    <property type="component" value="Unassembled WGS sequence"/>
</dbReference>
<dbReference type="AlphaFoldDB" id="A0A420Q7D0"/>
<feature type="signal peptide" evidence="7">
    <location>
        <begin position="1"/>
        <end position="23"/>
    </location>
</feature>
<accession>A0A420Q7D0</accession>
<organism evidence="8 9">
    <name type="scientific">Fusarium oxysporum</name>
    <name type="common">Fusarium vascular wilt</name>
    <dbReference type="NCBI Taxonomy" id="5507"/>
    <lineage>
        <taxon>Eukaryota</taxon>
        <taxon>Fungi</taxon>
        <taxon>Dikarya</taxon>
        <taxon>Ascomycota</taxon>
        <taxon>Pezizomycotina</taxon>
        <taxon>Sordariomycetes</taxon>
        <taxon>Hypocreomycetidae</taxon>
        <taxon>Hypocreales</taxon>
        <taxon>Nectriaceae</taxon>
        <taxon>Fusarium</taxon>
        <taxon>Fusarium oxysporum species complex</taxon>
    </lineage>
</organism>
<dbReference type="PANTHER" id="PTHR45649:SF14">
    <property type="entry name" value="GABA PERMEASE"/>
    <property type="match status" value="1"/>
</dbReference>
<evidence type="ECO:0000256" key="1">
    <source>
        <dbReference type="ARBA" id="ARBA00004141"/>
    </source>
</evidence>
<evidence type="ECO:0000313" key="8">
    <source>
        <dbReference type="EMBL" id="RKL00683.1"/>
    </source>
</evidence>
<dbReference type="GO" id="GO:0022857">
    <property type="term" value="F:transmembrane transporter activity"/>
    <property type="evidence" value="ECO:0007669"/>
    <property type="project" value="InterPro"/>
</dbReference>
<comment type="subcellular location">
    <subcellularLocation>
        <location evidence="1">Membrane</location>
        <topology evidence="1">Multi-pass membrane protein</topology>
    </subcellularLocation>
</comment>
<keyword evidence="4 6" id="KW-1133">Transmembrane helix</keyword>
<protein>
    <submittedName>
        <fullName evidence="8">Uncharacterized protein</fullName>
    </submittedName>
</protein>
<feature type="transmembrane region" description="Helical" evidence="6">
    <location>
        <begin position="123"/>
        <end position="147"/>
    </location>
</feature>
<feature type="transmembrane region" description="Helical" evidence="6">
    <location>
        <begin position="168"/>
        <end position="191"/>
    </location>
</feature>
<evidence type="ECO:0000256" key="2">
    <source>
        <dbReference type="ARBA" id="ARBA00022448"/>
    </source>
</evidence>
<evidence type="ECO:0000256" key="3">
    <source>
        <dbReference type="ARBA" id="ARBA00022692"/>
    </source>
</evidence>
<dbReference type="Gene3D" id="1.20.1740.10">
    <property type="entry name" value="Amino acid/polyamine transporter I"/>
    <property type="match status" value="1"/>
</dbReference>
<dbReference type="GO" id="GO:0016020">
    <property type="term" value="C:membrane"/>
    <property type="evidence" value="ECO:0007669"/>
    <property type="project" value="UniProtKB-SubCell"/>
</dbReference>
<reference evidence="8 9" key="1">
    <citation type="journal article" date="2018" name="Sci. Rep.">
        <title>Characterisation of pathogen-specific regions and novel effector candidates in Fusarium oxysporum f. sp. cepae.</title>
        <authorList>
            <person name="Armitage A.D."/>
            <person name="Taylor A."/>
            <person name="Sobczyk M.K."/>
            <person name="Baxter L."/>
            <person name="Greenfield B.P."/>
            <person name="Bates H.J."/>
            <person name="Wilson F."/>
            <person name="Jackson A.C."/>
            <person name="Ott S."/>
            <person name="Harrison R.J."/>
            <person name="Clarkson J.P."/>
        </authorList>
    </citation>
    <scope>NUCLEOTIDE SEQUENCE [LARGE SCALE GENOMIC DNA]</scope>
    <source>
        <strain evidence="8 9">Fo_A28</strain>
    </source>
</reference>
<dbReference type="Pfam" id="PF13520">
    <property type="entry name" value="AA_permease_2"/>
    <property type="match status" value="2"/>
</dbReference>
<dbReference type="PANTHER" id="PTHR45649">
    <property type="entry name" value="AMINO-ACID PERMEASE BAT1"/>
    <property type="match status" value="1"/>
</dbReference>
<keyword evidence="5 6" id="KW-0472">Membrane</keyword>
<evidence type="ECO:0000256" key="7">
    <source>
        <dbReference type="SAM" id="SignalP"/>
    </source>
</evidence>
<feature type="transmembrane region" description="Helical" evidence="6">
    <location>
        <begin position="97"/>
        <end position="117"/>
    </location>
</feature>
<feature type="chain" id="PRO_5019361488" evidence="7">
    <location>
        <begin position="24"/>
        <end position="210"/>
    </location>
</feature>
<keyword evidence="7" id="KW-0732">Signal</keyword>
<keyword evidence="3 6" id="KW-0812">Transmembrane</keyword>
<dbReference type="EMBL" id="MRCY01000085">
    <property type="protein sequence ID" value="RKL00683.1"/>
    <property type="molecule type" value="Genomic_DNA"/>
</dbReference>
<evidence type="ECO:0000256" key="6">
    <source>
        <dbReference type="SAM" id="Phobius"/>
    </source>
</evidence>
<gene>
    <name evidence="8" type="ORF">BFJ68_g12683</name>
</gene>
<sequence length="210" mass="22756">MERGRFVIVISIVLLATSPKTDAQFVFTNFSNTTGWSDGTAWMLGLLQSALSFIGWDAVAHMTEEMPRPSKDAPQAMVAAVLVGGTTLSHLHPKLNVPVRAIVVQAVFNLLFGLLYLGPEVAFNAYIASCTLFLNLSYAAPVLILLIRGRQMVLSQPPEFSLGRVKGYIANYTAVIFVAVTSVFFCFPPAIPINVSTMSKSIWPTSKVGS</sequence>
<evidence type="ECO:0000313" key="9">
    <source>
        <dbReference type="Proteomes" id="UP000285860"/>
    </source>
</evidence>